<feature type="chain" id="PRO_5046260081" evidence="2">
    <location>
        <begin position="26"/>
        <end position="80"/>
    </location>
</feature>
<sequence length="80" mass="8095">MSGSCSTVVALLALSLLFVLSDAFASSSLTPGIPLTKPIRSSLDHRISGAERGSPLPASWSSTGSVVVDTTWPPSPTAGP</sequence>
<evidence type="ECO:0000313" key="3">
    <source>
        <dbReference type="EMBL" id="GMI40784.1"/>
    </source>
</evidence>
<keyword evidence="2" id="KW-0732">Signal</keyword>
<accession>A0ABQ6N6E7</accession>
<gene>
    <name evidence="3" type="ORF">TeGR_g7440</name>
</gene>
<organism evidence="3 4">
    <name type="scientific">Tetraparma gracilis</name>
    <dbReference type="NCBI Taxonomy" id="2962635"/>
    <lineage>
        <taxon>Eukaryota</taxon>
        <taxon>Sar</taxon>
        <taxon>Stramenopiles</taxon>
        <taxon>Ochrophyta</taxon>
        <taxon>Bolidophyceae</taxon>
        <taxon>Parmales</taxon>
        <taxon>Triparmaceae</taxon>
        <taxon>Tetraparma</taxon>
    </lineage>
</organism>
<feature type="signal peptide" evidence="2">
    <location>
        <begin position="1"/>
        <end position="25"/>
    </location>
</feature>
<feature type="region of interest" description="Disordered" evidence="1">
    <location>
        <begin position="46"/>
        <end position="80"/>
    </location>
</feature>
<evidence type="ECO:0000256" key="1">
    <source>
        <dbReference type="SAM" id="MobiDB-lite"/>
    </source>
</evidence>
<evidence type="ECO:0000313" key="4">
    <source>
        <dbReference type="Proteomes" id="UP001165060"/>
    </source>
</evidence>
<dbReference type="EMBL" id="BRYB01000954">
    <property type="protein sequence ID" value="GMI40784.1"/>
    <property type="molecule type" value="Genomic_DNA"/>
</dbReference>
<dbReference type="Proteomes" id="UP001165060">
    <property type="component" value="Unassembled WGS sequence"/>
</dbReference>
<keyword evidence="4" id="KW-1185">Reference proteome</keyword>
<evidence type="ECO:0000256" key="2">
    <source>
        <dbReference type="SAM" id="SignalP"/>
    </source>
</evidence>
<comment type="caution">
    <text evidence="3">The sequence shown here is derived from an EMBL/GenBank/DDBJ whole genome shotgun (WGS) entry which is preliminary data.</text>
</comment>
<reference evidence="3 4" key="1">
    <citation type="journal article" date="2023" name="Commun. Biol.">
        <title>Genome analysis of Parmales, the sister group of diatoms, reveals the evolutionary specialization of diatoms from phago-mixotrophs to photoautotrophs.</title>
        <authorList>
            <person name="Ban H."/>
            <person name="Sato S."/>
            <person name="Yoshikawa S."/>
            <person name="Yamada K."/>
            <person name="Nakamura Y."/>
            <person name="Ichinomiya M."/>
            <person name="Sato N."/>
            <person name="Blanc-Mathieu R."/>
            <person name="Endo H."/>
            <person name="Kuwata A."/>
            <person name="Ogata H."/>
        </authorList>
    </citation>
    <scope>NUCLEOTIDE SEQUENCE [LARGE SCALE GENOMIC DNA]</scope>
</reference>
<name>A0ABQ6N6E7_9STRA</name>
<proteinExistence type="predicted"/>
<protein>
    <submittedName>
        <fullName evidence="3">Uncharacterized protein</fullName>
    </submittedName>
</protein>